<feature type="domain" description="3-oxo-5-alpha-steroid 4-dehydrogenase C-terminal" evidence="10">
    <location>
        <begin position="153"/>
        <end position="309"/>
    </location>
</feature>
<dbReference type="PANTHER" id="PTHR10556">
    <property type="entry name" value="3-OXO-5-ALPHA-STEROID 4-DEHYDROGENASE"/>
    <property type="match status" value="1"/>
</dbReference>
<dbReference type="InterPro" id="IPR001104">
    <property type="entry name" value="3-oxo-5_a-steroid_4-DH_C"/>
</dbReference>
<reference evidence="11 12" key="1">
    <citation type="journal article" date="2019" name="Nat. Ecol. Evol.">
        <title>Megaphylogeny resolves global patterns of mushroom evolution.</title>
        <authorList>
            <person name="Varga T."/>
            <person name="Krizsan K."/>
            <person name="Foldi C."/>
            <person name="Dima B."/>
            <person name="Sanchez-Garcia M."/>
            <person name="Sanchez-Ramirez S."/>
            <person name="Szollosi G.J."/>
            <person name="Szarkandi J.G."/>
            <person name="Papp V."/>
            <person name="Albert L."/>
            <person name="Andreopoulos W."/>
            <person name="Angelini C."/>
            <person name="Antonin V."/>
            <person name="Barry K.W."/>
            <person name="Bougher N.L."/>
            <person name="Buchanan P."/>
            <person name="Buyck B."/>
            <person name="Bense V."/>
            <person name="Catcheside P."/>
            <person name="Chovatia M."/>
            <person name="Cooper J."/>
            <person name="Damon W."/>
            <person name="Desjardin D."/>
            <person name="Finy P."/>
            <person name="Geml J."/>
            <person name="Haridas S."/>
            <person name="Hughes K."/>
            <person name="Justo A."/>
            <person name="Karasinski D."/>
            <person name="Kautmanova I."/>
            <person name="Kiss B."/>
            <person name="Kocsube S."/>
            <person name="Kotiranta H."/>
            <person name="LaButti K.M."/>
            <person name="Lechner B.E."/>
            <person name="Liimatainen K."/>
            <person name="Lipzen A."/>
            <person name="Lukacs Z."/>
            <person name="Mihaltcheva S."/>
            <person name="Morgado L.N."/>
            <person name="Niskanen T."/>
            <person name="Noordeloos M.E."/>
            <person name="Ohm R.A."/>
            <person name="Ortiz-Santana B."/>
            <person name="Ovrebo C."/>
            <person name="Racz N."/>
            <person name="Riley R."/>
            <person name="Savchenko A."/>
            <person name="Shiryaev A."/>
            <person name="Soop K."/>
            <person name="Spirin V."/>
            <person name="Szebenyi C."/>
            <person name="Tomsovsky M."/>
            <person name="Tulloss R.E."/>
            <person name="Uehling J."/>
            <person name="Grigoriev I.V."/>
            <person name="Vagvolgyi C."/>
            <person name="Papp T."/>
            <person name="Martin F.M."/>
            <person name="Miettinen O."/>
            <person name="Hibbett D.S."/>
            <person name="Nagy L.G."/>
        </authorList>
    </citation>
    <scope>NUCLEOTIDE SEQUENCE [LARGE SCALE GENOMIC DNA]</scope>
    <source>
        <strain evidence="11 12">CBS 309.79</strain>
    </source>
</reference>
<keyword evidence="6" id="KW-0560">Oxidoreductase</keyword>
<keyword evidence="3" id="KW-0444">Lipid biosynthesis</keyword>
<dbReference type="GO" id="GO:0016020">
    <property type="term" value="C:membrane"/>
    <property type="evidence" value="ECO:0007669"/>
    <property type="project" value="UniProtKB-SubCell"/>
</dbReference>
<keyword evidence="5 9" id="KW-1133">Transmembrane helix</keyword>
<dbReference type="PANTHER" id="PTHR10556:SF28">
    <property type="entry name" value="VERY-LONG-CHAIN ENOYL-COA REDUCTASE"/>
    <property type="match status" value="1"/>
</dbReference>
<evidence type="ECO:0000313" key="12">
    <source>
        <dbReference type="Proteomes" id="UP000305067"/>
    </source>
</evidence>
<keyword evidence="4 9" id="KW-0812">Transmembrane</keyword>
<feature type="transmembrane region" description="Helical" evidence="9">
    <location>
        <begin position="254"/>
        <end position="282"/>
    </location>
</feature>
<evidence type="ECO:0000256" key="2">
    <source>
        <dbReference type="ARBA" id="ARBA00007742"/>
    </source>
</evidence>
<dbReference type="InterPro" id="IPR039357">
    <property type="entry name" value="SRD5A/TECR"/>
</dbReference>
<evidence type="ECO:0000256" key="1">
    <source>
        <dbReference type="ARBA" id="ARBA00004141"/>
    </source>
</evidence>
<keyword evidence="8 9" id="KW-0472">Membrane</keyword>
<dbReference type="OrthoDB" id="540503at2759"/>
<sequence length="309" mass="34469">MVSFSVSLTGKPPSFVDRTAFPLKGDITTSEPTIRDVKAAVTTKFPKFGKERQKITISGEKAPLADDVKLSTLKGKELSVKDLGAQISWRGVYIIEYLGPILIHALVYHFPKVFYGRDVVHSDLQTFLYLFVLVHFAKREVETVYVHRFSHGTMPFSNVYKNCGHYWGLGGLVLAWDLYRPGASKIQTSNEYLRTIGLILAFAEVSNLNTHMALRALRPTGSTKRAIPYGYGFDGPLTGAWGGVSCPNYFFESVAWGTVAWVSGSVGAWVFFIVGTGQMLIWAKKKHAAYKKEFGSAYPKRKAMIPFIY</sequence>
<protein>
    <submittedName>
        <fullName evidence="11">3-oxo-5-alpha-steroid 4-dehydrogenase-domain-containing protein</fullName>
    </submittedName>
</protein>
<organism evidence="11 12">
    <name type="scientific">Pterulicium gracile</name>
    <dbReference type="NCBI Taxonomy" id="1884261"/>
    <lineage>
        <taxon>Eukaryota</taxon>
        <taxon>Fungi</taxon>
        <taxon>Dikarya</taxon>
        <taxon>Basidiomycota</taxon>
        <taxon>Agaricomycotina</taxon>
        <taxon>Agaricomycetes</taxon>
        <taxon>Agaricomycetidae</taxon>
        <taxon>Agaricales</taxon>
        <taxon>Pleurotineae</taxon>
        <taxon>Pterulaceae</taxon>
        <taxon>Pterulicium</taxon>
    </lineage>
</organism>
<evidence type="ECO:0000256" key="3">
    <source>
        <dbReference type="ARBA" id="ARBA00022516"/>
    </source>
</evidence>
<evidence type="ECO:0000256" key="5">
    <source>
        <dbReference type="ARBA" id="ARBA00022989"/>
    </source>
</evidence>
<comment type="similarity">
    <text evidence="2">Belongs to the steroid 5-alpha reductase family.</text>
</comment>
<dbReference type="GO" id="GO:0016627">
    <property type="term" value="F:oxidoreductase activity, acting on the CH-CH group of donors"/>
    <property type="evidence" value="ECO:0007669"/>
    <property type="project" value="InterPro"/>
</dbReference>
<evidence type="ECO:0000256" key="7">
    <source>
        <dbReference type="ARBA" id="ARBA00023098"/>
    </source>
</evidence>
<evidence type="ECO:0000256" key="6">
    <source>
        <dbReference type="ARBA" id="ARBA00023002"/>
    </source>
</evidence>
<comment type="subcellular location">
    <subcellularLocation>
        <location evidence="1">Membrane</location>
        <topology evidence="1">Multi-pass membrane protein</topology>
    </subcellularLocation>
</comment>
<evidence type="ECO:0000256" key="9">
    <source>
        <dbReference type="SAM" id="Phobius"/>
    </source>
</evidence>
<name>A0A5C3Q7Y7_9AGAR</name>
<keyword evidence="12" id="KW-1185">Reference proteome</keyword>
<evidence type="ECO:0000259" key="10">
    <source>
        <dbReference type="Pfam" id="PF02544"/>
    </source>
</evidence>
<dbReference type="Pfam" id="PF02544">
    <property type="entry name" value="Steroid_dh"/>
    <property type="match status" value="1"/>
</dbReference>
<evidence type="ECO:0000256" key="4">
    <source>
        <dbReference type="ARBA" id="ARBA00022692"/>
    </source>
</evidence>
<dbReference type="EMBL" id="ML178841">
    <property type="protein sequence ID" value="TFK98204.1"/>
    <property type="molecule type" value="Genomic_DNA"/>
</dbReference>
<dbReference type="STRING" id="1884261.A0A5C3Q7Y7"/>
<proteinExistence type="inferred from homology"/>
<keyword evidence="7" id="KW-0443">Lipid metabolism</keyword>
<dbReference type="AlphaFoldDB" id="A0A5C3Q7Y7"/>
<evidence type="ECO:0000256" key="8">
    <source>
        <dbReference type="ARBA" id="ARBA00023136"/>
    </source>
</evidence>
<gene>
    <name evidence="11" type="ORF">BDV98DRAFT_573241</name>
</gene>
<accession>A0A5C3Q7Y7</accession>
<evidence type="ECO:0000313" key="11">
    <source>
        <dbReference type="EMBL" id="TFK98204.1"/>
    </source>
</evidence>
<dbReference type="GO" id="GO:0042761">
    <property type="term" value="P:very long-chain fatty acid biosynthetic process"/>
    <property type="evidence" value="ECO:0007669"/>
    <property type="project" value="TreeGrafter"/>
</dbReference>
<dbReference type="Proteomes" id="UP000305067">
    <property type="component" value="Unassembled WGS sequence"/>
</dbReference>
<dbReference type="PROSITE" id="PS50244">
    <property type="entry name" value="S5A_REDUCTASE"/>
    <property type="match status" value="1"/>
</dbReference>